<evidence type="ECO:0000313" key="5">
    <source>
        <dbReference type="Proteomes" id="UP000007842"/>
    </source>
</evidence>
<dbReference type="SUPFAM" id="SSF51556">
    <property type="entry name" value="Metallo-dependent hydrolases"/>
    <property type="match status" value="1"/>
</dbReference>
<dbReference type="GO" id="GO:0019748">
    <property type="term" value="P:secondary metabolic process"/>
    <property type="evidence" value="ECO:0007669"/>
    <property type="project" value="TreeGrafter"/>
</dbReference>
<dbReference type="InterPro" id="IPR032466">
    <property type="entry name" value="Metal_Hydrolase"/>
</dbReference>
<dbReference type="KEGG" id="sct:SCAT_2379"/>
<feature type="compositionally biased region" description="Low complexity" evidence="2">
    <location>
        <begin position="9"/>
        <end position="23"/>
    </location>
</feature>
<dbReference type="GO" id="GO:0016831">
    <property type="term" value="F:carboxy-lyase activity"/>
    <property type="evidence" value="ECO:0007669"/>
    <property type="project" value="InterPro"/>
</dbReference>
<dbReference type="Pfam" id="PF04909">
    <property type="entry name" value="Amidohydro_2"/>
    <property type="match status" value="1"/>
</dbReference>
<dbReference type="GO" id="GO:0005737">
    <property type="term" value="C:cytoplasm"/>
    <property type="evidence" value="ECO:0007669"/>
    <property type="project" value="TreeGrafter"/>
</dbReference>
<keyword evidence="1" id="KW-0456">Lyase</keyword>
<dbReference type="InterPro" id="IPR006680">
    <property type="entry name" value="Amidohydro-rel"/>
</dbReference>
<dbReference type="Proteomes" id="UP000007842">
    <property type="component" value="Chromosome"/>
</dbReference>
<name>F8JZ67_STREN</name>
<evidence type="ECO:0000256" key="1">
    <source>
        <dbReference type="ARBA" id="ARBA00023239"/>
    </source>
</evidence>
<proteinExistence type="predicted"/>
<feature type="domain" description="Amidohydrolase-related" evidence="3">
    <location>
        <begin position="161"/>
        <end position="457"/>
    </location>
</feature>
<gene>
    <name evidence="4" type="ordered locus">SCATT_23630</name>
</gene>
<dbReference type="KEGG" id="scy:SCATT_23630"/>
<protein>
    <recommendedName>
        <fullName evidence="3">Amidohydrolase-related domain-containing protein</fullName>
    </recommendedName>
</protein>
<dbReference type="GO" id="GO:0016787">
    <property type="term" value="F:hydrolase activity"/>
    <property type="evidence" value="ECO:0007669"/>
    <property type="project" value="InterPro"/>
</dbReference>
<dbReference type="PATRIC" id="fig|1003195.11.peg.3890"/>
<keyword evidence="5" id="KW-1185">Reference proteome</keyword>
<evidence type="ECO:0000256" key="2">
    <source>
        <dbReference type="SAM" id="MobiDB-lite"/>
    </source>
</evidence>
<dbReference type="AlphaFoldDB" id="F8JZ67"/>
<dbReference type="eggNOG" id="COG2159">
    <property type="taxonomic scope" value="Bacteria"/>
</dbReference>
<dbReference type="Gene3D" id="3.20.20.140">
    <property type="entry name" value="Metal-dependent hydrolases"/>
    <property type="match status" value="1"/>
</dbReference>
<evidence type="ECO:0000313" key="4">
    <source>
        <dbReference type="EMBL" id="AEW94734.1"/>
    </source>
</evidence>
<sequence>MAAVDPEIPTGAGAAPRAGDPARPATPPGAEPASRAAAYPRAEPASRTTTYPGPGPGPGPEPALTPDLPRIVSVDDHVIEPAHLFERWLPARYRELGPQPLTAGIGELAYVGGRYQITMDPDGPPTDWWIYEDLKFPYKRNIAAVGFDRDEMTLEGITRDQMRRGCWDPAERLKDMDLNHVEASLCFPTFPRFCGQTFAEAHDKEVALACVRAYNDWMVEEWCGDSGGRLVPLCLIPLWDIGLAVAEVRRNAARGVRAVSFSEIPTHLGLPSIHSGHWDPFFAECEETGTVVNMHIGSSSQMPAASPDAPPAVQATLSFNNAMASLTDFLFSGVLVRFPGLKLAYSEGQMGWVPYALERADDVWREHRAWGGVAGAIPQPPSTYYYRQVFCCFFRDKHGIASLDAVGRDNATFETDYPHVDSTFPHTKQVALDHVAGLDPVTVHKLMRGNAIRMLGLDLV</sequence>
<evidence type="ECO:0000259" key="3">
    <source>
        <dbReference type="Pfam" id="PF04909"/>
    </source>
</evidence>
<dbReference type="STRING" id="1003195.SCATT_23630"/>
<accession>F8JZ67</accession>
<dbReference type="EMBL" id="CP003219">
    <property type="protein sequence ID" value="AEW94734.1"/>
    <property type="molecule type" value="Genomic_DNA"/>
</dbReference>
<dbReference type="HOGENOM" id="CLU_039329_0_2_11"/>
<accession>G8WRX4</accession>
<feature type="compositionally biased region" description="Pro residues" evidence="2">
    <location>
        <begin position="53"/>
        <end position="63"/>
    </location>
</feature>
<dbReference type="InterPro" id="IPR032465">
    <property type="entry name" value="ACMSD"/>
</dbReference>
<organism evidence="4 5">
    <name type="scientific">Streptantibioticus cattleyicolor (strain ATCC 35852 / DSM 46488 / JCM 4925 / NBRC 14057 / NRRL 8057)</name>
    <name type="common">Streptomyces cattleya</name>
    <dbReference type="NCBI Taxonomy" id="1003195"/>
    <lineage>
        <taxon>Bacteria</taxon>
        <taxon>Bacillati</taxon>
        <taxon>Actinomycetota</taxon>
        <taxon>Actinomycetes</taxon>
        <taxon>Kitasatosporales</taxon>
        <taxon>Streptomycetaceae</taxon>
        <taxon>Streptantibioticus</taxon>
    </lineage>
</organism>
<dbReference type="PANTHER" id="PTHR21240:SF28">
    <property type="entry name" value="ISO-OROTATE DECARBOXYLASE (EUROFUNG)"/>
    <property type="match status" value="1"/>
</dbReference>
<dbReference type="PANTHER" id="PTHR21240">
    <property type="entry name" value="2-AMINO-3-CARBOXYLMUCONATE-6-SEMIALDEHYDE DECARBOXYLASE"/>
    <property type="match status" value="1"/>
</dbReference>
<dbReference type="RefSeq" id="WP_014143125.1">
    <property type="nucleotide sequence ID" value="NC_016111.1"/>
</dbReference>
<reference evidence="5" key="1">
    <citation type="submission" date="2011-12" db="EMBL/GenBank/DDBJ databases">
        <title>Complete genome sequence of Streptomyces cattleya strain DSM 46488.</title>
        <authorList>
            <person name="Ou H.-Y."/>
            <person name="Li P."/>
            <person name="Zhao C."/>
            <person name="O'Hagan D."/>
            <person name="Deng Z."/>
        </authorList>
    </citation>
    <scope>NUCLEOTIDE SEQUENCE [LARGE SCALE GENOMIC DNA]</scope>
    <source>
        <strain evidence="5">ATCC 35852 / DSM 46488 / JCM 4925 / NBRC 14057 / NRRL 8057</strain>
    </source>
</reference>
<feature type="region of interest" description="Disordered" evidence="2">
    <location>
        <begin position="1"/>
        <end position="68"/>
    </location>
</feature>